<gene>
    <name evidence="2" type="ORF">BECKMB1821G_GA0114241_10373</name>
</gene>
<protein>
    <submittedName>
        <fullName evidence="2">Uncharacterized protein</fullName>
    </submittedName>
</protein>
<evidence type="ECO:0000313" key="2">
    <source>
        <dbReference type="EMBL" id="VFK28426.1"/>
    </source>
</evidence>
<sequence length="60" mass="7222">MPEIDRIQDIDLLNTLHNGLRSVESLNEFQQMYREYLEKESEENQAIETQDDQSMRKPHD</sequence>
<organism evidence="2">
    <name type="scientific">Candidatus Kentrum sp. MB</name>
    <dbReference type="NCBI Taxonomy" id="2138164"/>
    <lineage>
        <taxon>Bacteria</taxon>
        <taxon>Pseudomonadati</taxon>
        <taxon>Pseudomonadota</taxon>
        <taxon>Gammaproteobacteria</taxon>
        <taxon>Candidatus Kentrum</taxon>
    </lineage>
</organism>
<feature type="region of interest" description="Disordered" evidence="1">
    <location>
        <begin position="38"/>
        <end position="60"/>
    </location>
</feature>
<reference evidence="2" key="1">
    <citation type="submission" date="2019-02" db="EMBL/GenBank/DDBJ databases">
        <authorList>
            <person name="Gruber-Vodicka R. H."/>
            <person name="Seah K. B. B."/>
        </authorList>
    </citation>
    <scope>NUCLEOTIDE SEQUENCE</scope>
    <source>
        <strain evidence="2">BECK_BZ197</strain>
    </source>
</reference>
<proteinExistence type="predicted"/>
<dbReference type="EMBL" id="CAADFO010000037">
    <property type="protein sequence ID" value="VFK28426.1"/>
    <property type="molecule type" value="Genomic_DNA"/>
</dbReference>
<feature type="compositionally biased region" description="Acidic residues" evidence="1">
    <location>
        <begin position="40"/>
        <end position="51"/>
    </location>
</feature>
<dbReference type="AlphaFoldDB" id="A0A450XGM4"/>
<name>A0A450XGM4_9GAMM</name>
<accession>A0A450XGM4</accession>
<evidence type="ECO:0000256" key="1">
    <source>
        <dbReference type="SAM" id="MobiDB-lite"/>
    </source>
</evidence>